<dbReference type="GO" id="GO:0007005">
    <property type="term" value="P:mitochondrion organization"/>
    <property type="evidence" value="ECO:0007669"/>
    <property type="project" value="TreeGrafter"/>
</dbReference>
<dbReference type="Proteomes" id="UP000770661">
    <property type="component" value="Unassembled WGS sequence"/>
</dbReference>
<dbReference type="PANTHER" id="PTHR16166">
    <property type="entry name" value="VACUOLAR PROTEIN SORTING-ASSOCIATED PROTEIN VPS13"/>
    <property type="match status" value="1"/>
</dbReference>
<gene>
    <name evidence="1" type="primary">VPS13D_1</name>
    <name evidence="1" type="ORF">GWK47_026457</name>
</gene>
<evidence type="ECO:0000313" key="1">
    <source>
        <dbReference type="EMBL" id="KAG0696632.1"/>
    </source>
</evidence>
<dbReference type="GO" id="GO:0045053">
    <property type="term" value="P:protein retention in Golgi apparatus"/>
    <property type="evidence" value="ECO:0007669"/>
    <property type="project" value="TreeGrafter"/>
</dbReference>
<keyword evidence="2" id="KW-1185">Reference proteome</keyword>
<dbReference type="PANTHER" id="PTHR16166:SF141">
    <property type="entry name" value="INTERMEMBRANE LIPID TRANSFER PROTEIN VPS13D"/>
    <property type="match status" value="1"/>
</dbReference>
<dbReference type="EMBL" id="JACEEZ010025865">
    <property type="protein sequence ID" value="KAG0696632.1"/>
    <property type="molecule type" value="Genomic_DNA"/>
</dbReference>
<evidence type="ECO:0000313" key="2">
    <source>
        <dbReference type="Proteomes" id="UP000770661"/>
    </source>
</evidence>
<comment type="caution">
    <text evidence="1">The sequence shown here is derived from an EMBL/GenBank/DDBJ whole genome shotgun (WGS) entry which is preliminary data.</text>
</comment>
<dbReference type="InterPro" id="IPR026847">
    <property type="entry name" value="VPS13"/>
</dbReference>
<dbReference type="GO" id="GO:0006623">
    <property type="term" value="P:protein targeting to vacuole"/>
    <property type="evidence" value="ECO:0007669"/>
    <property type="project" value="TreeGrafter"/>
</dbReference>
<organism evidence="1 2">
    <name type="scientific">Chionoecetes opilio</name>
    <name type="common">Atlantic snow crab</name>
    <name type="synonym">Cancer opilio</name>
    <dbReference type="NCBI Taxonomy" id="41210"/>
    <lineage>
        <taxon>Eukaryota</taxon>
        <taxon>Metazoa</taxon>
        <taxon>Ecdysozoa</taxon>
        <taxon>Arthropoda</taxon>
        <taxon>Crustacea</taxon>
        <taxon>Multicrustacea</taxon>
        <taxon>Malacostraca</taxon>
        <taxon>Eumalacostraca</taxon>
        <taxon>Eucarida</taxon>
        <taxon>Decapoda</taxon>
        <taxon>Pleocyemata</taxon>
        <taxon>Brachyura</taxon>
        <taxon>Eubrachyura</taxon>
        <taxon>Majoidea</taxon>
        <taxon>Majidae</taxon>
        <taxon>Chionoecetes</taxon>
    </lineage>
</organism>
<proteinExistence type="predicted"/>
<reference evidence="1" key="1">
    <citation type="submission" date="2020-07" db="EMBL/GenBank/DDBJ databases">
        <title>The High-quality genome of the commercially important snow crab, Chionoecetes opilio.</title>
        <authorList>
            <person name="Jeong J.-H."/>
            <person name="Ryu S."/>
        </authorList>
    </citation>
    <scope>NUCLEOTIDE SEQUENCE</scope>
    <source>
        <strain evidence="1">MADBK_172401_WGS</strain>
        <tissue evidence="1">Digestive gland</tissue>
    </source>
</reference>
<name>A0A8J8WE95_CHIOP</name>
<dbReference type="AlphaFoldDB" id="A0A8J8WE95"/>
<protein>
    <submittedName>
        <fullName evidence="1">Vacuolar protein sorting-associated protein 13D</fullName>
    </submittedName>
</protein>
<dbReference type="OrthoDB" id="272810at2759"/>
<sequence>MSHDAAAAAVAALPGVDERLDWNDVVLGPPQLVQYDTLANGVPLEQAISRQRLRPGSGMLAAKVDTDGPTRVLQITDVHSKGASAVARTESGDWVSLVEEGGTTTIKKTSAAIQHTKDESGLHEVELQLKLQGGIGLSLIQQSPPEELIYAKLTDIVFQYQSSLLQRTIDCSVRDIQVDNQLLGAQCSTVLYVTPQSKNDETRYLPALYLTTHQLLSSCTNSYIFKTMNLTMKNLTLTLEENLVFKLLLLAGYDQSDSELEKVEERQYDTRRMLAAATSANATRYYFTILELQLKQMRLSVLTSKKLSPELKNIKRKMGLTLVRFEHASVNLEPFVRRHPFETSRFLLDCITKHYREELKSQAMKILGSTDFLGNPSGFFADVSEGVSELVHEGSVGGLVWNVTHGMANSTAKVTGSLSDAAGHVTMDDKHEEHRQKLRVMQTAHSTDHIMAGLKGLGLGLYGGLTSIVSQTYTGATQEGLPGFISGFAKGMVGTVTKPAIGLLDLATALPLLCGIQAKKCVTSVTIGHDGPITRTMTVLRIALLARSWFHYGMCEGGFGEEERSSVLPRDTIDSRGPMQKMPNRTRKPRLVIGLNGLIPRYNLNQAVGQELLLSFEHDENEIFLGYDVLREGEGDMKVLISSQQVRVFSQSDPTLSPTPVLNVPYRDLYHCKPVILQGDETETEHKHYIELTLKAEWPEGHSIPRPSDLAYKRPKVRCDSQEITHKVAQQINYARNLHDELRQTLLTQEEETLE</sequence>
<accession>A0A8J8WE95</accession>